<gene>
    <name evidence="8" type="ORF">AB3X52_09975</name>
</gene>
<dbReference type="PANTHER" id="PTHR46383:SF2">
    <property type="entry name" value="AMINOTRANSFERASE"/>
    <property type="match status" value="1"/>
</dbReference>
<dbReference type="InterPro" id="IPR015421">
    <property type="entry name" value="PyrdxlP-dep_Trfase_major"/>
</dbReference>
<dbReference type="Pfam" id="PF00155">
    <property type="entry name" value="Aminotran_1_2"/>
    <property type="match status" value="1"/>
</dbReference>
<proteinExistence type="inferred from homology"/>
<dbReference type="InterPro" id="IPR015424">
    <property type="entry name" value="PyrdxlP-dep_Trfase"/>
</dbReference>
<organism evidence="8 9">
    <name type="scientific">Nocardioides eburneus</name>
    <dbReference type="NCBI Taxonomy" id="3231482"/>
    <lineage>
        <taxon>Bacteria</taxon>
        <taxon>Bacillati</taxon>
        <taxon>Actinomycetota</taxon>
        <taxon>Actinomycetes</taxon>
        <taxon>Propionibacteriales</taxon>
        <taxon>Nocardioidaceae</taxon>
        <taxon>Nocardioides</taxon>
    </lineage>
</organism>
<dbReference type="EMBL" id="JBFPJR010000014">
    <property type="protein sequence ID" value="MEX0427946.1"/>
    <property type="molecule type" value="Genomic_DNA"/>
</dbReference>
<evidence type="ECO:0000259" key="7">
    <source>
        <dbReference type="Pfam" id="PF00155"/>
    </source>
</evidence>
<evidence type="ECO:0000256" key="5">
    <source>
        <dbReference type="ARBA" id="ARBA00022898"/>
    </source>
</evidence>
<comment type="cofactor">
    <cofactor evidence="1 6">
        <name>pyridoxal 5'-phosphate</name>
        <dbReference type="ChEBI" id="CHEBI:597326"/>
    </cofactor>
</comment>
<dbReference type="InterPro" id="IPR004838">
    <property type="entry name" value="NHTrfase_class1_PyrdxlP-BS"/>
</dbReference>
<evidence type="ECO:0000256" key="2">
    <source>
        <dbReference type="ARBA" id="ARBA00007441"/>
    </source>
</evidence>
<keyword evidence="4 6" id="KW-0808">Transferase</keyword>
<dbReference type="EC" id="2.6.1.-" evidence="6"/>
<dbReference type="PANTHER" id="PTHR46383">
    <property type="entry name" value="ASPARTATE AMINOTRANSFERASE"/>
    <property type="match status" value="1"/>
</dbReference>
<evidence type="ECO:0000256" key="4">
    <source>
        <dbReference type="ARBA" id="ARBA00022679"/>
    </source>
</evidence>
<sequence>MHQVDLGGRLGVAQRANVPPFHVMDMIARAAERQRTYGDAVSLMAGQPSTGAPRAVTDEAVRLLHSGDPLGYTPATGILELRRAIADHHRAWHGLDVDPDEVVVTTGASGGFLAAFLAAFDTGAKVALARPTYPCYRNVLVALGCEVVEIPTGPATRFQPSVEQVAELHERVGLAGLVVASPANPTGTMLLPAELAALAAYCEEAGIQLISDEIYHGISYDTAATADDVDGLRGRSAWETSREAVVFGSFSKYFSMTGWRIGWMLVPQRLRRAVDVLVGNFTICPPALAQYAAVQAFTPAAYAELDGHVARYAANRRLLLDGLRDLGVTDLAPADGAFYVYADVSRWTEDTMAWSHRLLDETGVAVAPGIDFDTVEGHRFVRLSFAGAAAEITAALDRLSTVLGP</sequence>
<dbReference type="GO" id="GO:0008483">
    <property type="term" value="F:transaminase activity"/>
    <property type="evidence" value="ECO:0007669"/>
    <property type="project" value="UniProtKB-KW"/>
</dbReference>
<name>A0ABV3SYB7_9ACTN</name>
<dbReference type="CDD" id="cd00609">
    <property type="entry name" value="AAT_like"/>
    <property type="match status" value="1"/>
</dbReference>
<evidence type="ECO:0000256" key="1">
    <source>
        <dbReference type="ARBA" id="ARBA00001933"/>
    </source>
</evidence>
<dbReference type="InterPro" id="IPR004839">
    <property type="entry name" value="Aminotransferase_I/II_large"/>
</dbReference>
<evidence type="ECO:0000313" key="8">
    <source>
        <dbReference type="EMBL" id="MEX0427946.1"/>
    </source>
</evidence>
<keyword evidence="5" id="KW-0663">Pyridoxal phosphate</keyword>
<feature type="domain" description="Aminotransferase class I/classII large" evidence="7">
    <location>
        <begin position="41"/>
        <end position="399"/>
    </location>
</feature>
<comment type="similarity">
    <text evidence="2 6">Belongs to the class-I pyridoxal-phosphate-dependent aminotransferase family.</text>
</comment>
<dbReference type="InterPro" id="IPR050596">
    <property type="entry name" value="AspAT/PAT-like"/>
</dbReference>
<evidence type="ECO:0000313" key="9">
    <source>
        <dbReference type="Proteomes" id="UP001556631"/>
    </source>
</evidence>
<protein>
    <recommendedName>
        <fullName evidence="6">Aminotransferase</fullName>
        <ecNumber evidence="6">2.6.1.-</ecNumber>
    </recommendedName>
</protein>
<dbReference type="SUPFAM" id="SSF53383">
    <property type="entry name" value="PLP-dependent transferases"/>
    <property type="match status" value="1"/>
</dbReference>
<dbReference type="PROSITE" id="PS00105">
    <property type="entry name" value="AA_TRANSFER_CLASS_1"/>
    <property type="match status" value="1"/>
</dbReference>
<keyword evidence="3 6" id="KW-0032">Aminotransferase</keyword>
<evidence type="ECO:0000256" key="6">
    <source>
        <dbReference type="RuleBase" id="RU000481"/>
    </source>
</evidence>
<accession>A0ABV3SYB7</accession>
<keyword evidence="9" id="KW-1185">Reference proteome</keyword>
<evidence type="ECO:0000256" key="3">
    <source>
        <dbReference type="ARBA" id="ARBA00022576"/>
    </source>
</evidence>
<reference evidence="8 9" key="1">
    <citation type="submission" date="2024-07" db="EMBL/GenBank/DDBJ databases">
        <authorList>
            <person name="Lee S."/>
            <person name="Kang M."/>
        </authorList>
    </citation>
    <scope>NUCLEOTIDE SEQUENCE [LARGE SCALE GENOMIC DNA]</scope>
    <source>
        <strain evidence="8 9">DS6</strain>
    </source>
</reference>
<dbReference type="Proteomes" id="UP001556631">
    <property type="component" value="Unassembled WGS sequence"/>
</dbReference>
<dbReference type="RefSeq" id="WP_367993805.1">
    <property type="nucleotide sequence ID" value="NZ_JBFPJR010000014.1"/>
</dbReference>
<dbReference type="Gene3D" id="3.40.640.10">
    <property type="entry name" value="Type I PLP-dependent aspartate aminotransferase-like (Major domain)"/>
    <property type="match status" value="1"/>
</dbReference>
<comment type="caution">
    <text evidence="8">The sequence shown here is derived from an EMBL/GenBank/DDBJ whole genome shotgun (WGS) entry which is preliminary data.</text>
</comment>